<accession>A0ABS6MVZ9</accession>
<dbReference type="InterPro" id="IPR001789">
    <property type="entry name" value="Sig_transdc_resp-reg_receiver"/>
</dbReference>
<feature type="transmembrane region" description="Helical" evidence="6">
    <location>
        <begin position="12"/>
        <end position="38"/>
    </location>
</feature>
<evidence type="ECO:0000313" key="10">
    <source>
        <dbReference type="EMBL" id="MBV2132982.1"/>
    </source>
</evidence>
<dbReference type="Pfam" id="PF00512">
    <property type="entry name" value="HisKA"/>
    <property type="match status" value="1"/>
</dbReference>
<keyword evidence="6" id="KW-0472">Membrane</keyword>
<evidence type="ECO:0000259" key="8">
    <source>
        <dbReference type="PROSITE" id="PS50110"/>
    </source>
</evidence>
<dbReference type="PROSITE" id="PS50110">
    <property type="entry name" value="RESPONSE_REGULATORY"/>
    <property type="match status" value="1"/>
</dbReference>
<dbReference type="InterPro" id="IPR003660">
    <property type="entry name" value="HAMP_dom"/>
</dbReference>
<keyword evidence="6" id="KW-0812">Transmembrane</keyword>
<evidence type="ECO:0000259" key="7">
    <source>
        <dbReference type="PROSITE" id="PS50109"/>
    </source>
</evidence>
<sequence>MQQDKKITLRHWMWRAFVQSALIPLILVETVLIAAYLLTNGAIRDTQIEHLRQAALTDLKSAAQQEAKFVSERLKTITQLTRTYGEQVQAVLLRDAYLVDNIERQRHARTEDGVLFTRTDDGRAASFYANSTPQDKQDIDKVMRLAQLDPLMKSIHASNKLVSAIYFNSWDSYNRLYPWFYTPDQYPHDMVIPSYNFYYLADATHNPQRKVNWTDIYVDPAGQGWMMSALAPVYRGDFLEGVVGLDITVDNILKEIVGLQVPWNGYAMLVSGDLNIMALPPSGEQDFALSELTKHSYDEAIRKEIFKPSDFNLGKRPDTQALAHAISQSPSGIEAINLAGKAQLAAWATIPETGWKLITVVDEAAVFSQTNALASRYQQIGYLLIAGMVLFYLLFFAVMWARSRQLSDRLQQPIQKIGEMMQQIGQGNWFPPRASSHITELEQMARTTSAMGAQLADSEAIRQQAQNQLELVLDSTTESIWEIDLEQRRIRIQGRFIERFGLKSSDLGLDDFYTRIHPDDLDAVVACHEHAEQHPDTDFTIEYRFSDACSIHHWLLSRARIVAQDTSSGRILRIAGTHVDIDALKATEEALVLASQQAQAANVAKTRFLSSMSHELRTPLNAVQGFAQMIQLELPDNPNESNFKQYTDEILSASDHLCLLVDDILDLARIEAENTELRLETVDARRIMSECIELIRPQASEHNLHLESHLPEGALLVQAEPRRLRQILLNLLSNAIKYNRPHGHLSLSYKITAESLRLIVEDTGYGISEEKQVQLFKPFQRLGHENSNIKGTGIGLVLSRELAEMMNGRLDFNSEPGIGSTFWVELPFSPELQKSSRRHAPASSTGNLLRTLYVEDNRSSQLLVQKALSDLADVDILDNGLEALHWITENPPELLLLDIDLPGLQGDSLLRSLRRNTRTRDLPVIVISAGALPEDFALVSDLDVARYLTKPLKIEALREAVMQISNLRYLRPKQGSNPDFARDTPYFGGGEG</sequence>
<organism evidence="10 11">
    <name type="scientific">Geopseudomonas aromaticivorans</name>
    <dbReference type="NCBI Taxonomy" id="2849492"/>
    <lineage>
        <taxon>Bacteria</taxon>
        <taxon>Pseudomonadati</taxon>
        <taxon>Pseudomonadota</taxon>
        <taxon>Gammaproteobacteria</taxon>
        <taxon>Pseudomonadales</taxon>
        <taxon>Pseudomonadaceae</taxon>
        <taxon>Geopseudomonas</taxon>
    </lineage>
</organism>
<dbReference type="InterPro" id="IPR013655">
    <property type="entry name" value="PAS_fold_3"/>
</dbReference>
<keyword evidence="11" id="KW-1185">Reference proteome</keyword>
<keyword evidence="5" id="KW-0597">Phosphoprotein</keyword>
<feature type="domain" description="Histidine kinase" evidence="7">
    <location>
        <begin position="611"/>
        <end position="830"/>
    </location>
</feature>
<dbReference type="EMBL" id="JAHRGL010000019">
    <property type="protein sequence ID" value="MBV2132982.1"/>
    <property type="molecule type" value="Genomic_DNA"/>
</dbReference>
<dbReference type="PROSITE" id="PS50109">
    <property type="entry name" value="HIS_KIN"/>
    <property type="match status" value="1"/>
</dbReference>
<feature type="transmembrane region" description="Helical" evidence="6">
    <location>
        <begin position="380"/>
        <end position="401"/>
    </location>
</feature>
<dbReference type="PANTHER" id="PTHR43047">
    <property type="entry name" value="TWO-COMPONENT HISTIDINE PROTEIN KINASE"/>
    <property type="match status" value="1"/>
</dbReference>
<dbReference type="CDD" id="cd16922">
    <property type="entry name" value="HATPase_EvgS-ArcB-TorS-like"/>
    <property type="match status" value="1"/>
</dbReference>
<dbReference type="PANTHER" id="PTHR43047:SF72">
    <property type="entry name" value="OSMOSENSING HISTIDINE PROTEIN KINASE SLN1"/>
    <property type="match status" value="1"/>
</dbReference>
<dbReference type="PROSITE" id="PS50885">
    <property type="entry name" value="HAMP"/>
    <property type="match status" value="1"/>
</dbReference>
<dbReference type="InterPro" id="IPR003594">
    <property type="entry name" value="HATPase_dom"/>
</dbReference>
<dbReference type="SMART" id="SM00387">
    <property type="entry name" value="HATPase_c"/>
    <property type="match status" value="1"/>
</dbReference>
<dbReference type="InterPro" id="IPR003661">
    <property type="entry name" value="HisK_dim/P_dom"/>
</dbReference>
<comment type="caution">
    <text evidence="10">The sequence shown here is derived from an EMBL/GenBank/DDBJ whole genome shotgun (WGS) entry which is preliminary data.</text>
</comment>
<dbReference type="Pfam" id="PF00072">
    <property type="entry name" value="Response_reg"/>
    <property type="match status" value="1"/>
</dbReference>
<feature type="modified residue" description="4-aspartylphosphate" evidence="5">
    <location>
        <position position="898"/>
    </location>
</feature>
<gene>
    <name evidence="10" type="ORF">KRX52_09225</name>
</gene>
<reference evidence="10 11" key="1">
    <citation type="submission" date="2021-06" db="EMBL/GenBank/DDBJ databases">
        <title>Differences between aerobic and microaerobic xylene degrading microbial communities.</title>
        <authorList>
            <person name="Banerjee S."/>
            <person name="Tancsics A."/>
        </authorList>
    </citation>
    <scope>NUCLEOTIDE SEQUENCE [LARGE SCALE GENOMIC DNA]</scope>
    <source>
        <strain evidence="10 11">MAP12</strain>
    </source>
</reference>
<evidence type="ECO:0000256" key="1">
    <source>
        <dbReference type="ARBA" id="ARBA00000085"/>
    </source>
</evidence>
<evidence type="ECO:0000313" key="11">
    <source>
        <dbReference type="Proteomes" id="UP000813068"/>
    </source>
</evidence>
<evidence type="ECO:0000259" key="9">
    <source>
        <dbReference type="PROSITE" id="PS50885"/>
    </source>
</evidence>
<name>A0ABS6MVZ9_9GAMM</name>
<dbReference type="Pfam" id="PF08447">
    <property type="entry name" value="PAS_3"/>
    <property type="match status" value="1"/>
</dbReference>
<evidence type="ECO:0000256" key="2">
    <source>
        <dbReference type="ARBA" id="ARBA00012438"/>
    </source>
</evidence>
<feature type="domain" description="Response regulatory" evidence="8">
    <location>
        <begin position="850"/>
        <end position="965"/>
    </location>
</feature>
<comment type="catalytic activity">
    <reaction evidence="1">
        <text>ATP + protein L-histidine = ADP + protein N-phospho-L-histidine.</text>
        <dbReference type="EC" id="2.7.13.3"/>
    </reaction>
</comment>
<dbReference type="SMART" id="SM00388">
    <property type="entry name" value="HisKA"/>
    <property type="match status" value="1"/>
</dbReference>
<keyword evidence="4" id="KW-0418">Kinase</keyword>
<keyword evidence="6" id="KW-1133">Transmembrane helix</keyword>
<feature type="domain" description="HAMP" evidence="9">
    <location>
        <begin position="408"/>
        <end position="460"/>
    </location>
</feature>
<dbReference type="SMART" id="SM00448">
    <property type="entry name" value="REC"/>
    <property type="match status" value="1"/>
</dbReference>
<dbReference type="EC" id="2.7.13.3" evidence="2"/>
<dbReference type="InterPro" id="IPR005467">
    <property type="entry name" value="His_kinase_dom"/>
</dbReference>
<evidence type="ECO:0000256" key="6">
    <source>
        <dbReference type="SAM" id="Phobius"/>
    </source>
</evidence>
<dbReference type="CDD" id="cd00082">
    <property type="entry name" value="HisKA"/>
    <property type="match status" value="1"/>
</dbReference>
<dbReference type="RefSeq" id="WP_217681444.1">
    <property type="nucleotide sequence ID" value="NZ_JAHRGL010000019.1"/>
</dbReference>
<keyword evidence="3" id="KW-0808">Transferase</keyword>
<protein>
    <recommendedName>
        <fullName evidence="2">histidine kinase</fullName>
        <ecNumber evidence="2">2.7.13.3</ecNumber>
    </recommendedName>
</protein>
<evidence type="ECO:0000256" key="4">
    <source>
        <dbReference type="ARBA" id="ARBA00022777"/>
    </source>
</evidence>
<dbReference type="Proteomes" id="UP000813068">
    <property type="component" value="Unassembled WGS sequence"/>
</dbReference>
<evidence type="ECO:0000256" key="3">
    <source>
        <dbReference type="ARBA" id="ARBA00022679"/>
    </source>
</evidence>
<dbReference type="Pfam" id="PF02518">
    <property type="entry name" value="HATPase_c"/>
    <property type="match status" value="1"/>
</dbReference>
<dbReference type="CDD" id="cd12912">
    <property type="entry name" value="PDC2_MCP_like"/>
    <property type="match status" value="1"/>
</dbReference>
<evidence type="ECO:0000256" key="5">
    <source>
        <dbReference type="PROSITE-ProRule" id="PRU00169"/>
    </source>
</evidence>
<proteinExistence type="predicted"/>
<dbReference type="CDD" id="cd12913">
    <property type="entry name" value="PDC1_MCP_like"/>
    <property type="match status" value="1"/>
</dbReference>